<evidence type="ECO:0000256" key="3">
    <source>
        <dbReference type="ARBA" id="ARBA00004514"/>
    </source>
</evidence>
<dbReference type="InterPro" id="IPR045058">
    <property type="entry name" value="GIMA/IAN/Toc"/>
</dbReference>
<dbReference type="Pfam" id="PF04548">
    <property type="entry name" value="AIG1"/>
    <property type="match status" value="1"/>
</dbReference>
<dbReference type="GO" id="GO:0005739">
    <property type="term" value="C:mitochondrion"/>
    <property type="evidence" value="ECO:0007669"/>
    <property type="project" value="UniProtKB-SubCell"/>
</dbReference>
<comment type="similarity">
    <text evidence="5">Belongs to the TRAFAC class TrmE-Era-EngA-EngB-Septin-like GTPase superfamily. AIG1/Toc34/Toc159-like paraseptin GTPase family. IAN subfamily.</text>
</comment>
<feature type="domain" description="AIG1-type G" evidence="16">
    <location>
        <begin position="34"/>
        <end position="233"/>
    </location>
</feature>
<evidence type="ECO:0000313" key="17">
    <source>
        <dbReference type="EMBL" id="KAI1881173.1"/>
    </source>
</evidence>
<keyword evidence="8" id="KW-0547">Nucleotide-binding</keyword>
<evidence type="ECO:0000256" key="8">
    <source>
        <dbReference type="ARBA" id="ARBA00022741"/>
    </source>
</evidence>
<keyword evidence="9" id="KW-0256">Endoplasmic reticulum</keyword>
<protein>
    <recommendedName>
        <fullName evidence="14">GTPase IMAP family member 8</fullName>
    </recommendedName>
    <alternativeName>
        <fullName evidence="15">Immune-associated nucleotide-binding protein 9</fullName>
    </alternativeName>
</protein>
<dbReference type="InterPro" id="IPR027417">
    <property type="entry name" value="P-loop_NTPase"/>
</dbReference>
<reference evidence="17" key="1">
    <citation type="submission" date="2021-01" db="EMBL/GenBank/DDBJ databases">
        <authorList>
            <person name="Zahm M."/>
            <person name="Roques C."/>
            <person name="Cabau C."/>
            <person name="Klopp C."/>
            <person name="Donnadieu C."/>
            <person name="Jouanno E."/>
            <person name="Lampietro C."/>
            <person name="Louis A."/>
            <person name="Herpin A."/>
            <person name="Echchiki A."/>
            <person name="Berthelot C."/>
            <person name="Parey E."/>
            <person name="Roest-Crollius H."/>
            <person name="Braasch I."/>
            <person name="Postlethwait J."/>
            <person name="Bobe J."/>
            <person name="Montfort J."/>
            <person name="Bouchez O."/>
            <person name="Begum T."/>
            <person name="Mejri S."/>
            <person name="Adams A."/>
            <person name="Chen W.-J."/>
            <person name="Guiguen Y."/>
        </authorList>
    </citation>
    <scope>NUCLEOTIDE SEQUENCE</scope>
    <source>
        <tissue evidence="17">Blood</tissue>
    </source>
</reference>
<evidence type="ECO:0000313" key="18">
    <source>
        <dbReference type="Proteomes" id="UP000829720"/>
    </source>
</evidence>
<dbReference type="AlphaFoldDB" id="A0A8T3CDL4"/>
<evidence type="ECO:0000256" key="2">
    <source>
        <dbReference type="ARBA" id="ARBA00004240"/>
    </source>
</evidence>
<dbReference type="OrthoDB" id="8954335at2759"/>
<sequence length="236" mass="26718">MVTQNGNQCYTKQIRYSAPGEPRYRSMSHLTCTGKTLNLVLVGMCGVGKSAAGNNILGREEFESETSASSLTLTSEGREREVCGRRVTVVDTPGLSSTKLSGKRLREEMERSVYLCDSGPHAFLLVIQLGRFTEREKRVMETLQELFSERVNQHTVVLFTYGDKLKSKTIEEFISKDSNLQQLLQKCGGRYHVFNNEDMENRCQVTELLQKIDEMVAKNGGGCYTKGMYLESWTRR</sequence>
<dbReference type="EMBL" id="JAERUA010000123">
    <property type="protein sequence ID" value="KAI1881173.1"/>
    <property type="molecule type" value="Genomic_DNA"/>
</dbReference>
<comment type="function">
    <text evidence="13">Exerts an anti-apoptotic effect in the immune system and is involved in responses to infections.</text>
</comment>
<dbReference type="PROSITE" id="PS51720">
    <property type="entry name" value="G_AIG1"/>
    <property type="match status" value="1"/>
</dbReference>
<dbReference type="Gene3D" id="3.40.50.300">
    <property type="entry name" value="P-loop containing nucleotide triphosphate hydrolases"/>
    <property type="match status" value="1"/>
</dbReference>
<evidence type="ECO:0000256" key="1">
    <source>
        <dbReference type="ARBA" id="ARBA00004173"/>
    </source>
</evidence>
<dbReference type="PANTHER" id="PTHR10903:SF170">
    <property type="entry name" value="GTPASE IMAP FAMILY MEMBER 7"/>
    <property type="match status" value="1"/>
</dbReference>
<evidence type="ECO:0000256" key="9">
    <source>
        <dbReference type="ARBA" id="ARBA00022824"/>
    </source>
</evidence>
<dbReference type="CDD" id="cd01852">
    <property type="entry name" value="AIG1"/>
    <property type="match status" value="1"/>
</dbReference>
<evidence type="ECO:0000256" key="14">
    <source>
        <dbReference type="ARBA" id="ARBA00073539"/>
    </source>
</evidence>
<dbReference type="GO" id="GO:0005525">
    <property type="term" value="F:GTP binding"/>
    <property type="evidence" value="ECO:0007669"/>
    <property type="project" value="UniProtKB-KW"/>
</dbReference>
<proteinExistence type="inferred from homology"/>
<name>A0A8T3CDL4_9TELE</name>
<evidence type="ECO:0000256" key="6">
    <source>
        <dbReference type="ARBA" id="ARBA00022490"/>
    </source>
</evidence>
<keyword evidence="18" id="KW-1185">Reference proteome</keyword>
<keyword evidence="12" id="KW-0342">GTP-binding</keyword>
<dbReference type="PANTHER" id="PTHR10903">
    <property type="entry name" value="GTPASE, IMAP FAMILY MEMBER-RELATED"/>
    <property type="match status" value="1"/>
</dbReference>
<dbReference type="SUPFAM" id="SSF52540">
    <property type="entry name" value="P-loop containing nucleoside triphosphate hydrolases"/>
    <property type="match status" value="1"/>
</dbReference>
<evidence type="ECO:0000256" key="5">
    <source>
        <dbReference type="ARBA" id="ARBA00008535"/>
    </source>
</evidence>
<evidence type="ECO:0000256" key="7">
    <source>
        <dbReference type="ARBA" id="ARBA00022737"/>
    </source>
</evidence>
<dbReference type="GO" id="GO:0005783">
    <property type="term" value="C:endoplasmic reticulum"/>
    <property type="evidence" value="ECO:0007669"/>
    <property type="project" value="UniProtKB-SubCell"/>
</dbReference>
<evidence type="ECO:0000256" key="10">
    <source>
        <dbReference type="ARBA" id="ARBA00023034"/>
    </source>
</evidence>
<evidence type="ECO:0000256" key="13">
    <source>
        <dbReference type="ARBA" id="ARBA00056809"/>
    </source>
</evidence>
<comment type="subcellular location">
    <subcellularLocation>
        <location evidence="3">Cytoplasm</location>
        <location evidence="3">Cytosol</location>
    </subcellularLocation>
    <subcellularLocation>
        <location evidence="2">Endoplasmic reticulum</location>
    </subcellularLocation>
    <subcellularLocation>
        <location evidence="4">Golgi apparatus</location>
    </subcellularLocation>
    <subcellularLocation>
        <location evidence="1">Mitochondrion</location>
    </subcellularLocation>
</comment>
<keyword evidence="7" id="KW-0677">Repeat</keyword>
<dbReference type="Proteomes" id="UP000829720">
    <property type="component" value="Unassembled WGS sequence"/>
</dbReference>
<dbReference type="GO" id="GO:0005829">
    <property type="term" value="C:cytosol"/>
    <property type="evidence" value="ECO:0007669"/>
    <property type="project" value="UniProtKB-SubCell"/>
</dbReference>
<gene>
    <name evidence="17" type="ORF">AGOR_G00252680</name>
</gene>
<comment type="caution">
    <text evidence="17">The sequence shown here is derived from an EMBL/GenBank/DDBJ whole genome shotgun (WGS) entry which is preliminary data.</text>
</comment>
<accession>A0A8T3CDL4</accession>
<evidence type="ECO:0000256" key="15">
    <source>
        <dbReference type="ARBA" id="ARBA00077278"/>
    </source>
</evidence>
<dbReference type="InterPro" id="IPR006703">
    <property type="entry name" value="G_AIG1"/>
</dbReference>
<evidence type="ECO:0000256" key="4">
    <source>
        <dbReference type="ARBA" id="ARBA00004555"/>
    </source>
</evidence>
<keyword evidence="6" id="KW-0963">Cytoplasm</keyword>
<organism evidence="17 18">
    <name type="scientific">Albula goreensis</name>
    <dbReference type="NCBI Taxonomy" id="1534307"/>
    <lineage>
        <taxon>Eukaryota</taxon>
        <taxon>Metazoa</taxon>
        <taxon>Chordata</taxon>
        <taxon>Craniata</taxon>
        <taxon>Vertebrata</taxon>
        <taxon>Euteleostomi</taxon>
        <taxon>Actinopterygii</taxon>
        <taxon>Neopterygii</taxon>
        <taxon>Teleostei</taxon>
        <taxon>Albuliformes</taxon>
        <taxon>Albulidae</taxon>
        <taxon>Albula</taxon>
    </lineage>
</organism>
<keyword evidence="10" id="KW-0333">Golgi apparatus</keyword>
<evidence type="ECO:0000259" key="16">
    <source>
        <dbReference type="PROSITE" id="PS51720"/>
    </source>
</evidence>
<dbReference type="GO" id="GO:0005794">
    <property type="term" value="C:Golgi apparatus"/>
    <property type="evidence" value="ECO:0007669"/>
    <property type="project" value="UniProtKB-SubCell"/>
</dbReference>
<evidence type="ECO:0000256" key="11">
    <source>
        <dbReference type="ARBA" id="ARBA00023128"/>
    </source>
</evidence>
<keyword evidence="11" id="KW-0496">Mitochondrion</keyword>
<dbReference type="FunFam" id="3.40.50.300:FF:000536">
    <property type="entry name" value="GTPase IMAP family member 8"/>
    <property type="match status" value="1"/>
</dbReference>
<evidence type="ECO:0000256" key="12">
    <source>
        <dbReference type="ARBA" id="ARBA00023134"/>
    </source>
</evidence>